<evidence type="ECO:0000256" key="1">
    <source>
        <dbReference type="SAM" id="Phobius"/>
    </source>
</evidence>
<evidence type="ECO:0000313" key="2">
    <source>
        <dbReference type="EMBL" id="JAH24074.1"/>
    </source>
</evidence>
<dbReference type="EMBL" id="GBXM01084503">
    <property type="protein sequence ID" value="JAH24074.1"/>
    <property type="molecule type" value="Transcribed_RNA"/>
</dbReference>
<accession>A0A0E9R4M7</accession>
<reference evidence="2" key="2">
    <citation type="journal article" date="2015" name="Fish Shellfish Immunol.">
        <title>Early steps in the European eel (Anguilla anguilla)-Vibrio vulnificus interaction in the gills: Role of the RtxA13 toxin.</title>
        <authorList>
            <person name="Callol A."/>
            <person name="Pajuelo D."/>
            <person name="Ebbesson L."/>
            <person name="Teles M."/>
            <person name="MacKenzie S."/>
            <person name="Amaro C."/>
        </authorList>
    </citation>
    <scope>NUCLEOTIDE SEQUENCE</scope>
</reference>
<name>A0A0E9R4M7_ANGAN</name>
<proteinExistence type="predicted"/>
<dbReference type="AlphaFoldDB" id="A0A0E9R4M7"/>
<keyword evidence="1" id="KW-0472">Membrane</keyword>
<reference evidence="2" key="1">
    <citation type="submission" date="2014-11" db="EMBL/GenBank/DDBJ databases">
        <authorList>
            <person name="Amaro Gonzalez C."/>
        </authorList>
    </citation>
    <scope>NUCLEOTIDE SEQUENCE</scope>
</reference>
<protein>
    <submittedName>
        <fullName evidence="2">Uncharacterized protein</fullName>
    </submittedName>
</protein>
<feature type="transmembrane region" description="Helical" evidence="1">
    <location>
        <begin position="16"/>
        <end position="36"/>
    </location>
</feature>
<sequence length="60" mass="6953">MRFRGPWRDIGTLNHFPIFIYFGLGPCCVIPPANLLRMGLLNRFLRPRSTSLPILGWKIL</sequence>
<keyword evidence="1" id="KW-1133">Transmembrane helix</keyword>
<organism evidence="2">
    <name type="scientific">Anguilla anguilla</name>
    <name type="common">European freshwater eel</name>
    <name type="synonym">Muraena anguilla</name>
    <dbReference type="NCBI Taxonomy" id="7936"/>
    <lineage>
        <taxon>Eukaryota</taxon>
        <taxon>Metazoa</taxon>
        <taxon>Chordata</taxon>
        <taxon>Craniata</taxon>
        <taxon>Vertebrata</taxon>
        <taxon>Euteleostomi</taxon>
        <taxon>Actinopterygii</taxon>
        <taxon>Neopterygii</taxon>
        <taxon>Teleostei</taxon>
        <taxon>Anguilliformes</taxon>
        <taxon>Anguillidae</taxon>
        <taxon>Anguilla</taxon>
    </lineage>
</organism>
<keyword evidence="1" id="KW-0812">Transmembrane</keyword>